<comment type="caution">
    <text evidence="2">The sequence shown here is derived from an EMBL/GenBank/DDBJ whole genome shotgun (WGS) entry which is preliminary data.</text>
</comment>
<proteinExistence type="predicted"/>
<dbReference type="GO" id="GO:0005524">
    <property type="term" value="F:ATP binding"/>
    <property type="evidence" value="ECO:0007669"/>
    <property type="project" value="UniProtKB-KW"/>
</dbReference>
<dbReference type="RefSeq" id="WP_109318368.1">
    <property type="nucleotide sequence ID" value="NZ_QFWT01000001.1"/>
</dbReference>
<keyword evidence="1" id="KW-0812">Transmembrane</keyword>
<dbReference type="OrthoDB" id="5876198at2"/>
<keyword evidence="2" id="KW-0067">ATP-binding</keyword>
<evidence type="ECO:0000256" key="1">
    <source>
        <dbReference type="SAM" id="Phobius"/>
    </source>
</evidence>
<keyword evidence="3" id="KW-1185">Reference proteome</keyword>
<name>A0A2U3BEJ0_9VIBR</name>
<protein>
    <submittedName>
        <fullName evidence="2">ATP-binding protein</fullName>
    </submittedName>
</protein>
<dbReference type="Pfam" id="PF16964">
    <property type="entry name" value="TadF"/>
    <property type="match status" value="1"/>
</dbReference>
<keyword evidence="1" id="KW-1133">Transmembrane helix</keyword>
<evidence type="ECO:0000313" key="3">
    <source>
        <dbReference type="Proteomes" id="UP000245362"/>
    </source>
</evidence>
<sequence length="184" mass="20583">MKGMNSILMARQKGTFSIEFSFVGLFFGVLLMFSADLIIKISVKGKLDRLSYSLVNIAKERTQLYAKEDYTLESDDIDLLYDVGKNSLNRTMGQFDDSKFSMFVEEMTNDSGYQHYARGSECNVSKTLNDLESNDNTKLSVVTSWGRDSSVYRVTLCYETDNLVAGLLGNGFTTVQSGSVMIGR</sequence>
<gene>
    <name evidence="2" type="ORF">DI392_02825</name>
</gene>
<accession>A0A2U3BEJ0</accession>
<dbReference type="InterPro" id="IPR031582">
    <property type="entry name" value="TadF"/>
</dbReference>
<keyword evidence="1" id="KW-0472">Membrane</keyword>
<keyword evidence="2" id="KW-0547">Nucleotide-binding</keyword>
<organism evidence="2 3">
    <name type="scientific">Vibrio albus</name>
    <dbReference type="NCBI Taxonomy" id="2200953"/>
    <lineage>
        <taxon>Bacteria</taxon>
        <taxon>Pseudomonadati</taxon>
        <taxon>Pseudomonadota</taxon>
        <taxon>Gammaproteobacteria</taxon>
        <taxon>Vibrionales</taxon>
        <taxon>Vibrionaceae</taxon>
        <taxon>Vibrio</taxon>
    </lineage>
</organism>
<reference evidence="2 3" key="1">
    <citation type="submission" date="2018-05" db="EMBL/GenBank/DDBJ databases">
        <title>Vibrio limimaris sp. nov., isolated from marine sediment.</title>
        <authorList>
            <person name="Li C.-M."/>
        </authorList>
    </citation>
    <scope>NUCLEOTIDE SEQUENCE [LARGE SCALE GENOMIC DNA]</scope>
    <source>
        <strain evidence="2 3">E4404</strain>
    </source>
</reference>
<dbReference type="AlphaFoldDB" id="A0A2U3BEJ0"/>
<dbReference type="EMBL" id="QFWT01000001">
    <property type="protein sequence ID" value="PWI35216.1"/>
    <property type="molecule type" value="Genomic_DNA"/>
</dbReference>
<evidence type="ECO:0000313" key="2">
    <source>
        <dbReference type="EMBL" id="PWI35216.1"/>
    </source>
</evidence>
<dbReference type="Proteomes" id="UP000245362">
    <property type="component" value="Unassembled WGS sequence"/>
</dbReference>
<feature type="transmembrane region" description="Helical" evidence="1">
    <location>
        <begin position="20"/>
        <end position="39"/>
    </location>
</feature>